<keyword evidence="3 6" id="KW-0812">Transmembrane</keyword>
<dbReference type="Proteomes" id="UP000516305">
    <property type="component" value="Chromosome"/>
</dbReference>
<evidence type="ECO:0000256" key="6">
    <source>
        <dbReference type="SAM" id="Phobius"/>
    </source>
</evidence>
<accession>A0A7H0VEE9</accession>
<feature type="transmembrane region" description="Helical" evidence="6">
    <location>
        <begin position="63"/>
        <end position="84"/>
    </location>
</feature>
<dbReference type="InterPro" id="IPR002549">
    <property type="entry name" value="AI-2E-like"/>
</dbReference>
<organism evidence="7 8">
    <name type="scientific">Croceimicrobium hydrocarbonivorans</name>
    <dbReference type="NCBI Taxonomy" id="2761580"/>
    <lineage>
        <taxon>Bacteria</taxon>
        <taxon>Pseudomonadati</taxon>
        <taxon>Bacteroidota</taxon>
        <taxon>Flavobacteriia</taxon>
        <taxon>Flavobacteriales</taxon>
        <taxon>Owenweeksiaceae</taxon>
        <taxon>Croceimicrobium</taxon>
    </lineage>
</organism>
<protein>
    <submittedName>
        <fullName evidence="7">AI-2E family transporter</fullName>
    </submittedName>
</protein>
<comment type="similarity">
    <text evidence="2">Belongs to the autoinducer-2 exporter (AI-2E) (TC 2.A.86) family.</text>
</comment>
<reference evidence="7 8" key="1">
    <citation type="submission" date="2020-08" db="EMBL/GenBank/DDBJ databases">
        <title>Croceimicrobium hydrocarbonivorans gen. nov., sp. nov., a novel marine bacterium isolated from a bacterial consortium that degrades polyethylene terephthalate.</title>
        <authorList>
            <person name="Liu R."/>
        </authorList>
    </citation>
    <scope>NUCLEOTIDE SEQUENCE [LARGE SCALE GENOMIC DNA]</scope>
    <source>
        <strain evidence="7 8">A20-9</strain>
    </source>
</reference>
<feature type="transmembrane region" description="Helical" evidence="6">
    <location>
        <begin position="328"/>
        <end position="344"/>
    </location>
</feature>
<evidence type="ECO:0000256" key="4">
    <source>
        <dbReference type="ARBA" id="ARBA00022989"/>
    </source>
</evidence>
<keyword evidence="8" id="KW-1185">Reference proteome</keyword>
<feature type="transmembrane region" description="Helical" evidence="6">
    <location>
        <begin position="21"/>
        <end position="43"/>
    </location>
</feature>
<keyword evidence="4 6" id="KW-1133">Transmembrane helix</keyword>
<dbReference type="GO" id="GO:0016020">
    <property type="term" value="C:membrane"/>
    <property type="evidence" value="ECO:0007669"/>
    <property type="project" value="UniProtKB-SubCell"/>
</dbReference>
<evidence type="ECO:0000256" key="3">
    <source>
        <dbReference type="ARBA" id="ARBA00022692"/>
    </source>
</evidence>
<dbReference type="RefSeq" id="WP_210758631.1">
    <property type="nucleotide sequence ID" value="NZ_CP060139.1"/>
</dbReference>
<comment type="subcellular location">
    <subcellularLocation>
        <location evidence="1">Membrane</location>
        <topology evidence="1">Multi-pass membrane protein</topology>
    </subcellularLocation>
</comment>
<evidence type="ECO:0000313" key="7">
    <source>
        <dbReference type="EMBL" id="QNR24097.1"/>
    </source>
</evidence>
<evidence type="ECO:0000256" key="5">
    <source>
        <dbReference type="ARBA" id="ARBA00023136"/>
    </source>
</evidence>
<feature type="transmembrane region" description="Helical" evidence="6">
    <location>
        <begin position="182"/>
        <end position="202"/>
    </location>
</feature>
<keyword evidence="5 6" id="KW-0472">Membrane</keyword>
<feature type="transmembrane region" description="Helical" evidence="6">
    <location>
        <begin position="297"/>
        <end position="316"/>
    </location>
</feature>
<gene>
    <name evidence="7" type="ORF">H4K34_17265</name>
</gene>
<feature type="transmembrane region" description="Helical" evidence="6">
    <location>
        <begin position="262"/>
        <end position="285"/>
    </location>
</feature>
<evidence type="ECO:0000256" key="1">
    <source>
        <dbReference type="ARBA" id="ARBA00004141"/>
    </source>
</evidence>
<name>A0A7H0VEE9_9FLAO</name>
<feature type="transmembrane region" description="Helical" evidence="6">
    <location>
        <begin position="350"/>
        <end position="367"/>
    </location>
</feature>
<evidence type="ECO:0000313" key="8">
    <source>
        <dbReference type="Proteomes" id="UP000516305"/>
    </source>
</evidence>
<proteinExistence type="inferred from homology"/>
<feature type="transmembrane region" description="Helical" evidence="6">
    <location>
        <begin position="236"/>
        <end position="255"/>
    </location>
</feature>
<sequence length="384" mass="44204">MKLQDRIIARIPEISLLAGGLLLLYFYGIFLPFFLALALAYGIGPIIQKWQKLFRNWELSVGLFLLSLGLVLVLFLSISAGFIARDMQRFNQSFSLLLEENQSQLDAGAQKVQAWMSEFVDSTDLEQKIRQQIASFSSGDSAKSGLSLSMENISAGFSKLQSFFKSKPTEADKGFQLPQFGFWYQFGSFLLYFVLILFYYPYFESLRERYHNPGLSRNWQQFWTDFNQSFVRYFKLRTRIVLWESLLFLVAFLILDLPGTYLYLILIVLLLYIPYLHYLLLIPMALSGLVLSMELTWPYWMVMSIIVGVFILGSILEEALLIPKIMERHIGLNPVIMVLGLSFWTYLLDFTGVLIGIPLTSLGLIYLKRFILPQWFPASSGSSE</sequence>
<dbReference type="KEGG" id="chyd:H4K34_17265"/>
<evidence type="ECO:0000256" key="2">
    <source>
        <dbReference type="ARBA" id="ARBA00009773"/>
    </source>
</evidence>
<dbReference type="AlphaFoldDB" id="A0A7H0VEE9"/>
<dbReference type="Pfam" id="PF01594">
    <property type="entry name" value="AI-2E_transport"/>
    <property type="match status" value="2"/>
</dbReference>
<dbReference type="EMBL" id="CP060139">
    <property type="protein sequence ID" value="QNR24097.1"/>
    <property type="molecule type" value="Genomic_DNA"/>
</dbReference>